<dbReference type="CDD" id="cd11386">
    <property type="entry name" value="MCP_signal"/>
    <property type="match status" value="1"/>
</dbReference>
<dbReference type="EMBL" id="QFWT01000005">
    <property type="protein sequence ID" value="PWI33354.1"/>
    <property type="molecule type" value="Genomic_DNA"/>
</dbReference>
<evidence type="ECO:0000256" key="2">
    <source>
        <dbReference type="ARBA" id="ARBA00023224"/>
    </source>
</evidence>
<evidence type="ECO:0000256" key="3">
    <source>
        <dbReference type="ARBA" id="ARBA00029447"/>
    </source>
</evidence>
<evidence type="ECO:0000259" key="6">
    <source>
        <dbReference type="PROSITE" id="PS50111"/>
    </source>
</evidence>
<gene>
    <name evidence="7" type="ORF">DI392_10895</name>
</gene>
<evidence type="ECO:0000256" key="5">
    <source>
        <dbReference type="SAM" id="Phobius"/>
    </source>
</evidence>
<comment type="caution">
    <text evidence="7">The sequence shown here is derived from an EMBL/GenBank/DDBJ whole genome shotgun (WGS) entry which is preliminary data.</text>
</comment>
<reference evidence="7 8" key="1">
    <citation type="submission" date="2018-05" db="EMBL/GenBank/DDBJ databases">
        <title>Vibrio limimaris sp. nov., isolated from marine sediment.</title>
        <authorList>
            <person name="Li C.-M."/>
        </authorList>
    </citation>
    <scope>NUCLEOTIDE SEQUENCE [LARGE SCALE GENOMIC DNA]</scope>
    <source>
        <strain evidence="7 8">E4404</strain>
    </source>
</reference>
<feature type="domain" description="Methyl-accepting transducer" evidence="6">
    <location>
        <begin position="354"/>
        <end position="590"/>
    </location>
</feature>
<proteinExistence type="inferred from homology"/>
<accession>A0A2U3B9G1</accession>
<evidence type="ECO:0000256" key="1">
    <source>
        <dbReference type="ARBA" id="ARBA00004370"/>
    </source>
</evidence>
<name>A0A2U3B9G1_9VIBR</name>
<dbReference type="GO" id="GO:0007165">
    <property type="term" value="P:signal transduction"/>
    <property type="evidence" value="ECO:0007669"/>
    <property type="project" value="UniProtKB-KW"/>
</dbReference>
<dbReference type="AlphaFoldDB" id="A0A2U3B9G1"/>
<feature type="transmembrane region" description="Helical" evidence="5">
    <location>
        <begin position="271"/>
        <end position="293"/>
    </location>
</feature>
<evidence type="ECO:0000313" key="8">
    <source>
        <dbReference type="Proteomes" id="UP000245362"/>
    </source>
</evidence>
<comment type="subcellular location">
    <subcellularLocation>
        <location evidence="1">Membrane</location>
    </subcellularLocation>
</comment>
<dbReference type="Gene3D" id="3.30.450.20">
    <property type="entry name" value="PAS domain"/>
    <property type="match status" value="1"/>
</dbReference>
<dbReference type="Gene3D" id="1.10.287.950">
    <property type="entry name" value="Methyl-accepting chemotaxis protein"/>
    <property type="match status" value="1"/>
</dbReference>
<dbReference type="PROSITE" id="PS50111">
    <property type="entry name" value="CHEMOTAXIS_TRANSDUC_2"/>
    <property type="match status" value="1"/>
</dbReference>
<comment type="similarity">
    <text evidence="3">Belongs to the methyl-accepting chemotaxis (MCP) protein family.</text>
</comment>
<sequence length="626" mass="68139">MNKFKIQIVGTLCVIISVIVIILATLNYNAFRNESIHLNKELLRENNQSLDAQMTGKLLSFHNTLASIEASADDIQGDHLSTNATNQLAALAKILNKVSDGIFLLTQDGSLYDATGEKLATNAKQANRAYYNAVFNQGKTFYTSPPYQSSVTGNMVMAVTYKINNSVAVLSNVNTDTMLDVVLELDNMFVYTQEGVILAAPYPELINKNIFTERPLYKNFSRETPELSYTATVNGENTDFTAFWGQLDITGWNYVTFIKNSTIEKGANSQLITTAVIGFFSILIAGVILMFIMNKLVLKPVGGAPDDIALLMEKMATGDLTQNLSSTGKETGIYLSLVNLSTQLATLIKTSHSISENVSSAAQELNVVMTDTQNNAQSELQQMEQVSTAINELSSTSQEVSDKAVMAEEEARKTQHSVNSGKQTLEKNISLTDRINESVTTTAGIVDELSQFVLEIGSVTEVINNISEQTNLLALNAAIEAARAGEQGRGFAVVADEVRVLATRTQESTVSIQEIIEKLQSQSKIANKNMVENVELIEESVALADQIKAAFEEIAAASQSISDINALVATASQQQFSVTEEISQSTTQTFDLVNRNVAAVNQTLQASSELAQLAETQKNELGYFKV</sequence>
<dbReference type="GO" id="GO:0006935">
    <property type="term" value="P:chemotaxis"/>
    <property type="evidence" value="ECO:0007669"/>
    <property type="project" value="UniProtKB-ARBA"/>
</dbReference>
<keyword evidence="2 4" id="KW-0807">Transducer</keyword>
<keyword evidence="5" id="KW-1133">Transmembrane helix</keyword>
<evidence type="ECO:0000256" key="4">
    <source>
        <dbReference type="PROSITE-ProRule" id="PRU00284"/>
    </source>
</evidence>
<keyword evidence="5" id="KW-0812">Transmembrane</keyword>
<dbReference type="SMART" id="SM00283">
    <property type="entry name" value="MA"/>
    <property type="match status" value="1"/>
</dbReference>
<keyword evidence="8" id="KW-1185">Reference proteome</keyword>
<organism evidence="7 8">
    <name type="scientific">Vibrio albus</name>
    <dbReference type="NCBI Taxonomy" id="2200953"/>
    <lineage>
        <taxon>Bacteria</taxon>
        <taxon>Pseudomonadati</taxon>
        <taxon>Pseudomonadota</taxon>
        <taxon>Gammaproteobacteria</taxon>
        <taxon>Vibrionales</taxon>
        <taxon>Vibrionaceae</taxon>
        <taxon>Vibrio</taxon>
    </lineage>
</organism>
<dbReference type="RefSeq" id="WP_109319938.1">
    <property type="nucleotide sequence ID" value="NZ_QFWT01000005.1"/>
</dbReference>
<keyword evidence="5" id="KW-0472">Membrane</keyword>
<dbReference type="FunFam" id="1.10.287.950:FF:000001">
    <property type="entry name" value="Methyl-accepting chemotaxis sensory transducer"/>
    <property type="match status" value="1"/>
</dbReference>
<dbReference type="SUPFAM" id="SSF58104">
    <property type="entry name" value="Methyl-accepting chemotaxis protein (MCP) signaling domain"/>
    <property type="match status" value="1"/>
</dbReference>
<dbReference type="GO" id="GO:0016020">
    <property type="term" value="C:membrane"/>
    <property type="evidence" value="ECO:0007669"/>
    <property type="project" value="UniProtKB-SubCell"/>
</dbReference>
<protein>
    <submittedName>
        <fullName evidence="7">Methyl-accepting chemotaxis protein</fullName>
    </submittedName>
</protein>
<dbReference type="Proteomes" id="UP000245362">
    <property type="component" value="Unassembled WGS sequence"/>
</dbReference>
<feature type="transmembrane region" description="Helical" evidence="5">
    <location>
        <begin position="6"/>
        <end position="26"/>
    </location>
</feature>
<dbReference type="PANTHER" id="PTHR32089">
    <property type="entry name" value="METHYL-ACCEPTING CHEMOTAXIS PROTEIN MCPB"/>
    <property type="match status" value="1"/>
</dbReference>
<dbReference type="Pfam" id="PF00015">
    <property type="entry name" value="MCPsignal"/>
    <property type="match status" value="1"/>
</dbReference>
<dbReference type="InterPro" id="IPR004089">
    <property type="entry name" value="MCPsignal_dom"/>
</dbReference>
<dbReference type="OrthoDB" id="5867045at2"/>
<dbReference type="PANTHER" id="PTHR32089:SF33">
    <property type="entry name" value="TOXIN COREGULATED PILUS BIOSYNTHESIS PROTEIN I"/>
    <property type="match status" value="1"/>
</dbReference>
<evidence type="ECO:0000313" key="7">
    <source>
        <dbReference type="EMBL" id="PWI33354.1"/>
    </source>
</evidence>